<evidence type="ECO:0000313" key="1">
    <source>
        <dbReference type="EMBL" id="VDN53897.1"/>
    </source>
</evidence>
<dbReference type="SUPFAM" id="SSF50978">
    <property type="entry name" value="WD40 repeat-like"/>
    <property type="match status" value="1"/>
</dbReference>
<name>A0A0N4UQU9_DRAME</name>
<accession>A0A0N4UQU9</accession>
<dbReference type="OrthoDB" id="427368at2759"/>
<dbReference type="Proteomes" id="UP000038040">
    <property type="component" value="Unplaced"/>
</dbReference>
<evidence type="ECO:0000313" key="2">
    <source>
        <dbReference type="Proteomes" id="UP000038040"/>
    </source>
</evidence>
<dbReference type="EMBL" id="UYYG01000205">
    <property type="protein sequence ID" value="VDN53897.1"/>
    <property type="molecule type" value="Genomic_DNA"/>
</dbReference>
<organism evidence="2 4">
    <name type="scientific">Dracunculus medinensis</name>
    <name type="common">Guinea worm</name>
    <dbReference type="NCBI Taxonomy" id="318479"/>
    <lineage>
        <taxon>Eukaryota</taxon>
        <taxon>Metazoa</taxon>
        <taxon>Ecdysozoa</taxon>
        <taxon>Nematoda</taxon>
        <taxon>Chromadorea</taxon>
        <taxon>Rhabditida</taxon>
        <taxon>Spirurina</taxon>
        <taxon>Dracunculoidea</taxon>
        <taxon>Dracunculidae</taxon>
        <taxon>Dracunculus</taxon>
    </lineage>
</organism>
<sequence length="132" mass="14702">MIEGKFCSPRFLHTNGIVQLCLDKSGNYDEASFISFGVDGDVWLWNHDELEDAEYRPWRVGETTCGAVAWHGDNVFIGRVVCDERTNIKKHVVSKFLISDQFSTGKNVTAFALEVLSLDISSSGRLLAAGSW</sequence>
<protein>
    <submittedName>
        <fullName evidence="4">WD_REPEATS_REGION domain-containing protein</fullName>
    </submittedName>
</protein>
<dbReference type="AlphaFoldDB" id="A0A0N4UQU9"/>
<gene>
    <name evidence="1" type="ORF">DME_LOCUS3870</name>
</gene>
<dbReference type="Gene3D" id="2.130.10.10">
    <property type="entry name" value="YVTN repeat-like/Quinoprotein amine dehydrogenase"/>
    <property type="match status" value="1"/>
</dbReference>
<proteinExistence type="predicted"/>
<dbReference type="Proteomes" id="UP000274756">
    <property type="component" value="Unassembled WGS sequence"/>
</dbReference>
<evidence type="ECO:0000313" key="3">
    <source>
        <dbReference type="Proteomes" id="UP000274756"/>
    </source>
</evidence>
<keyword evidence="3" id="KW-1185">Reference proteome</keyword>
<dbReference type="WBParaSite" id="DME_0001040501-mRNA-1">
    <property type="protein sequence ID" value="DME_0001040501-mRNA-1"/>
    <property type="gene ID" value="DME_0001040501"/>
</dbReference>
<reference evidence="4" key="1">
    <citation type="submission" date="2017-02" db="UniProtKB">
        <authorList>
            <consortium name="WormBaseParasite"/>
        </authorList>
    </citation>
    <scope>IDENTIFICATION</scope>
</reference>
<dbReference type="InterPro" id="IPR015943">
    <property type="entry name" value="WD40/YVTN_repeat-like_dom_sf"/>
</dbReference>
<dbReference type="InterPro" id="IPR036322">
    <property type="entry name" value="WD40_repeat_dom_sf"/>
</dbReference>
<evidence type="ECO:0000313" key="4">
    <source>
        <dbReference type="WBParaSite" id="DME_0001040501-mRNA-1"/>
    </source>
</evidence>
<reference evidence="1 3" key="2">
    <citation type="submission" date="2018-11" db="EMBL/GenBank/DDBJ databases">
        <authorList>
            <consortium name="Pathogen Informatics"/>
        </authorList>
    </citation>
    <scope>NUCLEOTIDE SEQUENCE [LARGE SCALE GENOMIC DNA]</scope>
</reference>